<keyword evidence="2 9" id="KW-0813">Transport</keyword>
<keyword evidence="6 9" id="KW-0472">Membrane</keyword>
<evidence type="ECO:0000313" key="12">
    <source>
        <dbReference type="Proteomes" id="UP000092124"/>
    </source>
</evidence>
<evidence type="ECO:0000256" key="3">
    <source>
        <dbReference type="ARBA" id="ARBA00022692"/>
    </source>
</evidence>
<sequence>MQRTGSTLLQGVTARTALPASGKSDGEPLKEHSKLTSSAGEDRATLLGIAMMASSVPMFFLLGTTVLKPFMLRETVSVETLHMRCLKTAMSVNPRARGF</sequence>
<evidence type="ECO:0000256" key="9">
    <source>
        <dbReference type="RuleBase" id="RU368097"/>
    </source>
</evidence>
<evidence type="ECO:0000256" key="6">
    <source>
        <dbReference type="ARBA" id="ARBA00023136"/>
    </source>
</evidence>
<comment type="caution">
    <text evidence="9">Lacks conserved residue(s) required for the propagation of feature annotation.</text>
</comment>
<comment type="function">
    <text evidence="9">Regulatory subunit of the calcium activated potassium KCNMA1 (maxiK) channel. Modulates the calcium sensitivity and gating kinetics of KCNMA1, thereby contributing to KCNMA1 channel diversity.</text>
</comment>
<keyword evidence="7 9" id="KW-0325">Glycoprotein</keyword>
<dbReference type="EMBL" id="LZPO01076505">
    <property type="protein sequence ID" value="OBS67911.1"/>
    <property type="molecule type" value="Genomic_DNA"/>
</dbReference>
<feature type="compositionally biased region" description="Polar residues" evidence="10">
    <location>
        <begin position="1"/>
        <end position="10"/>
    </location>
</feature>
<feature type="transmembrane region" description="Helical" evidence="9">
    <location>
        <begin position="46"/>
        <end position="67"/>
    </location>
</feature>
<gene>
    <name evidence="11" type="ORF">A6R68_03548</name>
</gene>
<keyword evidence="3 9" id="KW-0812">Transmembrane</keyword>
<keyword evidence="8 9" id="KW-0407">Ion channel</keyword>
<dbReference type="GO" id="GO:0005513">
    <property type="term" value="P:detection of calcium ion"/>
    <property type="evidence" value="ECO:0007669"/>
    <property type="project" value="UniProtKB-UniRule"/>
</dbReference>
<evidence type="ECO:0000256" key="4">
    <source>
        <dbReference type="ARBA" id="ARBA00022989"/>
    </source>
</evidence>
<dbReference type="Pfam" id="PF03185">
    <property type="entry name" value="CaKB"/>
    <property type="match status" value="1"/>
</dbReference>
<comment type="subcellular location">
    <subcellularLocation>
        <location evidence="1 9">Membrane</location>
        <topology evidence="1 9">Multi-pass membrane protein</topology>
    </subcellularLocation>
</comment>
<feature type="region of interest" description="Disordered" evidence="10">
    <location>
        <begin position="1"/>
        <end position="39"/>
    </location>
</feature>
<feature type="compositionally biased region" description="Basic and acidic residues" evidence="10">
    <location>
        <begin position="24"/>
        <end position="39"/>
    </location>
</feature>
<dbReference type="GO" id="GO:0015459">
    <property type="term" value="F:potassium channel regulator activity"/>
    <property type="evidence" value="ECO:0007669"/>
    <property type="project" value="UniProtKB-UniRule"/>
</dbReference>
<evidence type="ECO:0000256" key="2">
    <source>
        <dbReference type="ARBA" id="ARBA00022448"/>
    </source>
</evidence>
<dbReference type="Proteomes" id="UP000092124">
    <property type="component" value="Unassembled WGS sequence"/>
</dbReference>
<evidence type="ECO:0000256" key="7">
    <source>
        <dbReference type="ARBA" id="ARBA00023180"/>
    </source>
</evidence>
<comment type="PTM">
    <text evidence="9">N-glycosylated.</text>
</comment>
<evidence type="ECO:0000256" key="8">
    <source>
        <dbReference type="ARBA" id="ARBA00023303"/>
    </source>
</evidence>
<name>A0A1A6GNZ0_NEOLE</name>
<keyword evidence="4 9" id="KW-1133">Transmembrane helix</keyword>
<dbReference type="STRING" id="56216.A0A1A6GNZ0"/>
<keyword evidence="5 9" id="KW-0406">Ion transport</keyword>
<dbReference type="GO" id="GO:0008076">
    <property type="term" value="C:voltage-gated potassium channel complex"/>
    <property type="evidence" value="ECO:0007669"/>
    <property type="project" value="UniProtKB-UniRule"/>
</dbReference>
<feature type="non-terminal residue" evidence="11">
    <location>
        <position position="99"/>
    </location>
</feature>
<protein>
    <recommendedName>
        <fullName evidence="9">Calcium-activated potassium channel subunit beta</fullName>
        <shortName evidence="9">BKbeta</shortName>
    </recommendedName>
    <alternativeName>
        <fullName evidence="9">BK channel subunit beta</fullName>
    </alternativeName>
    <alternativeName>
        <fullName evidence="9">Calcium-activated potassium channel, subfamily M subunit beta</fullName>
    </alternativeName>
    <alternativeName>
        <fullName evidence="9">Charybdotoxin receptor subunit beta</fullName>
    </alternativeName>
    <alternativeName>
        <fullName evidence="9">K(VCA)beta</fullName>
    </alternativeName>
    <alternativeName>
        <fullName evidence="9">Maxi K channel subunit beta</fullName>
    </alternativeName>
    <alternativeName>
        <fullName evidence="9">Slo-beta</fullName>
    </alternativeName>
</protein>
<dbReference type="AlphaFoldDB" id="A0A1A6GNZ0"/>
<accession>A0A1A6GNZ0</accession>
<organism evidence="11 12">
    <name type="scientific">Neotoma lepida</name>
    <name type="common">Desert woodrat</name>
    <dbReference type="NCBI Taxonomy" id="56216"/>
    <lineage>
        <taxon>Eukaryota</taxon>
        <taxon>Metazoa</taxon>
        <taxon>Chordata</taxon>
        <taxon>Craniata</taxon>
        <taxon>Vertebrata</taxon>
        <taxon>Euteleostomi</taxon>
        <taxon>Mammalia</taxon>
        <taxon>Eutheria</taxon>
        <taxon>Euarchontoglires</taxon>
        <taxon>Glires</taxon>
        <taxon>Rodentia</taxon>
        <taxon>Myomorpha</taxon>
        <taxon>Muroidea</taxon>
        <taxon>Cricetidae</taxon>
        <taxon>Neotominae</taxon>
        <taxon>Neotoma</taxon>
    </lineage>
</organism>
<comment type="caution">
    <text evidence="11">The sequence shown here is derived from an EMBL/GenBank/DDBJ whole genome shotgun (WGS) entry which is preliminary data.</text>
</comment>
<dbReference type="GO" id="GO:0015269">
    <property type="term" value="F:calcium-activated potassium channel activity"/>
    <property type="evidence" value="ECO:0007669"/>
    <property type="project" value="UniProtKB-UniRule"/>
</dbReference>
<proteinExistence type="inferred from homology"/>
<evidence type="ECO:0000256" key="1">
    <source>
        <dbReference type="ARBA" id="ARBA00004141"/>
    </source>
</evidence>
<evidence type="ECO:0000256" key="5">
    <source>
        <dbReference type="ARBA" id="ARBA00023065"/>
    </source>
</evidence>
<reference evidence="11 12" key="1">
    <citation type="submission" date="2016-06" db="EMBL/GenBank/DDBJ databases">
        <title>The Draft Genome Sequence and Annotation of the Desert Woodrat Neotoma lepida.</title>
        <authorList>
            <person name="Campbell M."/>
            <person name="Oakeson K.F."/>
            <person name="Yandell M."/>
            <person name="Halpert J.R."/>
            <person name="Dearing D."/>
        </authorList>
    </citation>
    <scope>NUCLEOTIDE SEQUENCE [LARGE SCALE GENOMIC DNA]</scope>
    <source>
        <strain evidence="11">417</strain>
        <tissue evidence="11">Liver</tissue>
    </source>
</reference>
<evidence type="ECO:0000313" key="11">
    <source>
        <dbReference type="EMBL" id="OBS67911.1"/>
    </source>
</evidence>
<dbReference type="InterPro" id="IPR003930">
    <property type="entry name" value="K_chnl_Ca-activ_BK_bsu"/>
</dbReference>
<dbReference type="OrthoDB" id="5973433at2759"/>
<comment type="similarity">
    <text evidence="9">Belongs to the KCNMB (TC 8.A.14.1) family.</text>
</comment>
<evidence type="ECO:0000256" key="10">
    <source>
        <dbReference type="SAM" id="MobiDB-lite"/>
    </source>
</evidence>
<comment type="subunit">
    <text evidence="9">Interacts with KCNMA1 tetramer. There are probably 4 molecules of KCMNB per KCNMA1 tetramer.</text>
</comment>
<keyword evidence="12" id="KW-1185">Reference proteome</keyword>